<reference evidence="7 8" key="1">
    <citation type="submission" date="2023-07" db="EMBL/GenBank/DDBJ databases">
        <title>Genomic Encyclopedia of Type Strains, Phase IV (KMG-IV): sequencing the most valuable type-strain genomes for metagenomic binning, comparative biology and taxonomic classification.</title>
        <authorList>
            <person name="Goeker M."/>
        </authorList>
    </citation>
    <scope>NUCLEOTIDE SEQUENCE [LARGE SCALE GENOMIC DNA]</scope>
    <source>
        <strain evidence="7 8">DSM 12751</strain>
    </source>
</reference>
<gene>
    <name evidence="7" type="ORF">J2S11_004387</name>
</gene>
<dbReference type="RefSeq" id="WP_307398144.1">
    <property type="nucleotide sequence ID" value="NZ_BAAADK010000012.1"/>
</dbReference>
<dbReference type="SUPFAM" id="SSF46689">
    <property type="entry name" value="Homeodomain-like"/>
    <property type="match status" value="1"/>
</dbReference>
<feature type="DNA-binding region" description="H-T-H motif" evidence="5">
    <location>
        <begin position="29"/>
        <end position="48"/>
    </location>
</feature>
<evidence type="ECO:0000256" key="3">
    <source>
        <dbReference type="ARBA" id="ARBA00023125"/>
    </source>
</evidence>
<dbReference type="InterPro" id="IPR003012">
    <property type="entry name" value="Tet_transcr_reg_TetR"/>
</dbReference>
<sequence>MVKKRNLTLEKIIEASISLINEKGLHALTMRALAAKLGVQASAVYWHVKNKEELLQQLSSVISKQVNFPKQEWDWKMKMMFLANESKEAMSSIRSGPEIMMQTIPSDPYRLEIIEYMLNVLIEVGFTPLKALEIANLINNYTILYTMDEALQMEQLSDPAFHEHIQGFFVSLKDKYPNFFQAMQEQVQNELSAQKNKDFVSGLQAILDGYELALHN</sequence>
<keyword evidence="3 5" id="KW-0238">DNA-binding</keyword>
<dbReference type="Gene3D" id="1.10.10.60">
    <property type="entry name" value="Homeodomain-like"/>
    <property type="match status" value="1"/>
</dbReference>
<dbReference type="InterPro" id="IPR009057">
    <property type="entry name" value="Homeodomain-like_sf"/>
</dbReference>
<evidence type="ECO:0000313" key="7">
    <source>
        <dbReference type="EMBL" id="MDQ0168425.1"/>
    </source>
</evidence>
<dbReference type="Pfam" id="PF02909">
    <property type="entry name" value="TetR_C_1"/>
    <property type="match status" value="1"/>
</dbReference>
<evidence type="ECO:0000313" key="8">
    <source>
        <dbReference type="Proteomes" id="UP001235840"/>
    </source>
</evidence>
<organism evidence="7 8">
    <name type="scientific">Caldalkalibacillus horti</name>
    <dbReference type="NCBI Taxonomy" id="77523"/>
    <lineage>
        <taxon>Bacteria</taxon>
        <taxon>Bacillati</taxon>
        <taxon>Bacillota</taxon>
        <taxon>Bacilli</taxon>
        <taxon>Bacillales</taxon>
        <taxon>Bacillaceae</taxon>
        <taxon>Caldalkalibacillus</taxon>
    </lineage>
</organism>
<evidence type="ECO:0000256" key="5">
    <source>
        <dbReference type="PROSITE-ProRule" id="PRU00335"/>
    </source>
</evidence>
<evidence type="ECO:0000256" key="2">
    <source>
        <dbReference type="ARBA" id="ARBA00023015"/>
    </source>
</evidence>
<dbReference type="PROSITE" id="PS50977">
    <property type="entry name" value="HTH_TETR_2"/>
    <property type="match status" value="1"/>
</dbReference>
<keyword evidence="1" id="KW-0678">Repressor</keyword>
<protein>
    <submittedName>
        <fullName evidence="7">AcrR family transcriptional regulator</fullName>
    </submittedName>
</protein>
<keyword evidence="4" id="KW-0804">Transcription</keyword>
<feature type="domain" description="HTH tetR-type" evidence="6">
    <location>
        <begin position="6"/>
        <end position="66"/>
    </location>
</feature>
<dbReference type="Proteomes" id="UP001235840">
    <property type="component" value="Unassembled WGS sequence"/>
</dbReference>
<evidence type="ECO:0000256" key="1">
    <source>
        <dbReference type="ARBA" id="ARBA00022491"/>
    </source>
</evidence>
<dbReference type="PANTHER" id="PTHR30055">
    <property type="entry name" value="HTH-TYPE TRANSCRIPTIONAL REGULATOR RUTR"/>
    <property type="match status" value="1"/>
</dbReference>
<dbReference type="PANTHER" id="PTHR30055:SF151">
    <property type="entry name" value="TRANSCRIPTIONAL REGULATORY PROTEIN"/>
    <property type="match status" value="1"/>
</dbReference>
<accession>A0ABT9W5N1</accession>
<dbReference type="InterPro" id="IPR004111">
    <property type="entry name" value="Repressor_TetR_C"/>
</dbReference>
<dbReference type="PRINTS" id="PR00400">
    <property type="entry name" value="TETREPRESSOR"/>
</dbReference>
<comment type="caution">
    <text evidence="7">The sequence shown here is derived from an EMBL/GenBank/DDBJ whole genome shotgun (WGS) entry which is preliminary data.</text>
</comment>
<dbReference type="EMBL" id="JAUSTY010000032">
    <property type="protein sequence ID" value="MDQ0168425.1"/>
    <property type="molecule type" value="Genomic_DNA"/>
</dbReference>
<name>A0ABT9W5N1_9BACI</name>
<dbReference type="PRINTS" id="PR00455">
    <property type="entry name" value="HTHTETR"/>
</dbReference>
<dbReference type="SUPFAM" id="SSF48498">
    <property type="entry name" value="Tetracyclin repressor-like, C-terminal domain"/>
    <property type="match status" value="1"/>
</dbReference>
<dbReference type="Gene3D" id="1.10.357.10">
    <property type="entry name" value="Tetracycline Repressor, domain 2"/>
    <property type="match status" value="1"/>
</dbReference>
<dbReference type="InterPro" id="IPR036271">
    <property type="entry name" value="Tet_transcr_reg_TetR-rel_C_sf"/>
</dbReference>
<evidence type="ECO:0000259" key="6">
    <source>
        <dbReference type="PROSITE" id="PS50977"/>
    </source>
</evidence>
<dbReference type="InterPro" id="IPR050109">
    <property type="entry name" value="HTH-type_TetR-like_transc_reg"/>
</dbReference>
<dbReference type="Pfam" id="PF00440">
    <property type="entry name" value="TetR_N"/>
    <property type="match status" value="1"/>
</dbReference>
<keyword evidence="8" id="KW-1185">Reference proteome</keyword>
<dbReference type="InterPro" id="IPR001647">
    <property type="entry name" value="HTH_TetR"/>
</dbReference>
<evidence type="ECO:0000256" key="4">
    <source>
        <dbReference type="ARBA" id="ARBA00023163"/>
    </source>
</evidence>
<proteinExistence type="predicted"/>
<keyword evidence="2" id="KW-0805">Transcription regulation</keyword>